<dbReference type="PROSITE" id="PS51257">
    <property type="entry name" value="PROKAR_LIPOPROTEIN"/>
    <property type="match status" value="1"/>
</dbReference>
<organism evidence="5 6">
    <name type="scientific">Georgenia faecalis</name>
    <dbReference type="NCBI Taxonomy" id="2483799"/>
    <lineage>
        <taxon>Bacteria</taxon>
        <taxon>Bacillati</taxon>
        <taxon>Actinomycetota</taxon>
        <taxon>Actinomycetes</taxon>
        <taxon>Micrococcales</taxon>
        <taxon>Bogoriellaceae</taxon>
        <taxon>Georgenia</taxon>
    </lineage>
</organism>
<feature type="transmembrane region" description="Helical" evidence="2">
    <location>
        <begin position="443"/>
        <end position="463"/>
    </location>
</feature>
<name>A0ABV9D6F8_9MICO</name>
<evidence type="ECO:0000259" key="3">
    <source>
        <dbReference type="Pfam" id="PF09972"/>
    </source>
</evidence>
<dbReference type="Pfam" id="PF20990">
    <property type="entry name" value="DUF2207_C"/>
    <property type="match status" value="1"/>
</dbReference>
<dbReference type="RefSeq" id="WP_122824700.1">
    <property type="nucleotide sequence ID" value="NZ_CP033325.1"/>
</dbReference>
<evidence type="ECO:0000259" key="4">
    <source>
        <dbReference type="Pfam" id="PF20990"/>
    </source>
</evidence>
<feature type="region of interest" description="Disordered" evidence="1">
    <location>
        <begin position="596"/>
        <end position="617"/>
    </location>
</feature>
<evidence type="ECO:0000256" key="1">
    <source>
        <dbReference type="SAM" id="MobiDB-lite"/>
    </source>
</evidence>
<keyword evidence="2" id="KW-0812">Transmembrane</keyword>
<dbReference type="EMBL" id="JBHSGF010000002">
    <property type="protein sequence ID" value="MFC4554156.1"/>
    <property type="molecule type" value="Genomic_DNA"/>
</dbReference>
<keyword evidence="2" id="KW-1133">Transmembrane helix</keyword>
<comment type="caution">
    <text evidence="5">The sequence shown here is derived from an EMBL/GenBank/DDBJ whole genome shotgun (WGS) entry which is preliminary data.</text>
</comment>
<keyword evidence="6" id="KW-1185">Reference proteome</keyword>
<feature type="transmembrane region" description="Helical" evidence="2">
    <location>
        <begin position="264"/>
        <end position="284"/>
    </location>
</feature>
<dbReference type="Proteomes" id="UP001595955">
    <property type="component" value="Unassembled WGS sequence"/>
</dbReference>
<feature type="region of interest" description="Disordered" evidence="1">
    <location>
        <begin position="294"/>
        <end position="329"/>
    </location>
</feature>
<feature type="domain" description="Predicted membrane protein YciQ-like C-terminal" evidence="4">
    <location>
        <begin position="312"/>
        <end position="542"/>
    </location>
</feature>
<evidence type="ECO:0000313" key="6">
    <source>
        <dbReference type="Proteomes" id="UP001595955"/>
    </source>
</evidence>
<evidence type="ECO:0000313" key="5">
    <source>
        <dbReference type="EMBL" id="MFC4554156.1"/>
    </source>
</evidence>
<protein>
    <submittedName>
        <fullName evidence="5">DUF2207 domain-containing protein</fullName>
    </submittedName>
</protein>
<reference evidence="6" key="1">
    <citation type="journal article" date="2019" name="Int. J. Syst. Evol. Microbiol.">
        <title>The Global Catalogue of Microorganisms (GCM) 10K type strain sequencing project: providing services to taxonomists for standard genome sequencing and annotation.</title>
        <authorList>
            <consortium name="The Broad Institute Genomics Platform"/>
            <consortium name="The Broad Institute Genome Sequencing Center for Infectious Disease"/>
            <person name="Wu L."/>
            <person name="Ma J."/>
        </authorList>
    </citation>
    <scope>NUCLEOTIDE SEQUENCE [LARGE SCALE GENOMIC DNA]</scope>
    <source>
        <strain evidence="6">JCM 3369</strain>
    </source>
</reference>
<proteinExistence type="predicted"/>
<feature type="transmembrane region" description="Helical" evidence="2">
    <location>
        <begin position="469"/>
        <end position="489"/>
    </location>
</feature>
<keyword evidence="2" id="KW-0472">Membrane</keyword>
<evidence type="ECO:0000256" key="2">
    <source>
        <dbReference type="SAM" id="Phobius"/>
    </source>
</evidence>
<accession>A0ABV9D6F8</accession>
<dbReference type="InterPro" id="IPR048389">
    <property type="entry name" value="YciQ-like_C"/>
</dbReference>
<sequence>MPAVVARRRSPRSAHALVALLAACALVLLPVLLGPGALPAARADSSDDWSVTRYDLHGELAEDGTMDVVLDLDFDFADDPGHGPYIAIPELQEIPGDPDRYRAFEVTDVAATSPSGAPAQVATETESGTLLVRVGDEDVEVEGVQSYRITYRISGLVNPDVDGADELYWNVIGPAWEVPLEDVGVTVEGPADVQEVRCFAGGAGSTDACADASSDAATATFRQRGLDAGEQLTVLATWPVGTFDAAPAYAPRRTWDNTMGITPVTGSVAGVATLAGGAAVVWVARRRGRDEAALDRAATGAGGAAAPVRPTPPDGVRPGEVGTLTDERADPRDLSATIIDLGVRGYLRVEEVDDDAARPRKGGGQAGEAASWRLVRLTPAPGDRLARYEEVLLAELFGGKTEVRLADLSGFHKARAAVQGALYEAVVEAGWFRSDPSAARRRWGLVGLLVLLVGAAAAVVLVLTGHGVLGIPLLVIGALVLAVSSMAPVRTARGTAVLAETLAFKRYLASVDAHALRIERGEDLFSRYLPYAVVFGLADRWAGLFAQREAEGAPVTAPSWYLPAAGVALWGSPGSASSAVGAFAAAAASAATPGAGGGSGTTGFAGGGVGGGGGGGW</sequence>
<dbReference type="Pfam" id="PF09972">
    <property type="entry name" value="DUF2207"/>
    <property type="match status" value="1"/>
</dbReference>
<gene>
    <name evidence="5" type="ORF">ACFO3F_02755</name>
</gene>
<dbReference type="InterPro" id="IPR018702">
    <property type="entry name" value="DUF2207"/>
</dbReference>
<feature type="domain" description="DUF2207" evidence="3">
    <location>
        <begin position="50"/>
        <end position="238"/>
    </location>
</feature>